<sequence length="91" mass="10776">MLTIYKYFPDGNGLIVYYDNQNNCEENKDSFTWKIENDQLLIFPSGEDPDNTIFDLKINGDVAELTRPLKRWEAGEFELNVTQLKFFFKKK</sequence>
<evidence type="ECO:0000313" key="3">
    <source>
        <dbReference type="Proteomes" id="UP001163328"/>
    </source>
</evidence>
<protein>
    <recommendedName>
        <fullName evidence="1">Lipocalin-like domain-containing protein</fullName>
    </recommendedName>
</protein>
<dbReference type="Pfam" id="PF13648">
    <property type="entry name" value="Lipocalin_4"/>
    <property type="match status" value="1"/>
</dbReference>
<dbReference type="EMBL" id="CP081495">
    <property type="protein sequence ID" value="UYW01823.1"/>
    <property type="molecule type" value="Genomic_DNA"/>
</dbReference>
<organism evidence="2 3">
    <name type="scientific">Flavobacterium agricola</name>
    <dbReference type="NCBI Taxonomy" id="2870839"/>
    <lineage>
        <taxon>Bacteria</taxon>
        <taxon>Pseudomonadati</taxon>
        <taxon>Bacteroidota</taxon>
        <taxon>Flavobacteriia</taxon>
        <taxon>Flavobacteriales</taxon>
        <taxon>Flavobacteriaceae</taxon>
        <taxon>Flavobacterium</taxon>
    </lineage>
</organism>
<name>A0ABY6M414_9FLAO</name>
<dbReference type="RefSeq" id="WP_264434297.1">
    <property type="nucleotide sequence ID" value="NZ_CP081495.1"/>
</dbReference>
<accession>A0ABY6M414</accession>
<evidence type="ECO:0000313" key="2">
    <source>
        <dbReference type="EMBL" id="UYW01823.1"/>
    </source>
</evidence>
<dbReference type="InterPro" id="IPR024311">
    <property type="entry name" value="Lipocalin-like"/>
</dbReference>
<dbReference type="Proteomes" id="UP001163328">
    <property type="component" value="Chromosome"/>
</dbReference>
<reference evidence="2" key="1">
    <citation type="submission" date="2021-08" db="EMBL/GenBank/DDBJ databases">
        <title>Flavobacterium sp. strain CC-SYL302.</title>
        <authorList>
            <person name="Lin S.-Y."/>
            <person name="Lee T.-H."/>
            <person name="Young C.-C."/>
        </authorList>
    </citation>
    <scope>NUCLEOTIDE SEQUENCE</scope>
    <source>
        <strain evidence="2">CC-SYL302</strain>
    </source>
</reference>
<evidence type="ECO:0000259" key="1">
    <source>
        <dbReference type="Pfam" id="PF13648"/>
    </source>
</evidence>
<proteinExistence type="predicted"/>
<feature type="domain" description="Lipocalin-like" evidence="1">
    <location>
        <begin position="17"/>
        <end position="60"/>
    </location>
</feature>
<keyword evidence="3" id="KW-1185">Reference proteome</keyword>
<gene>
    <name evidence="2" type="ORF">K5I29_02565</name>
</gene>